<sequence>MRSEAALSRCSAVCGFLLTAILFLFEYADSHVTRKRPSGDGFLLASQPHRYSRSSTRARVFFREALDWWLAPSGRVHAEWTGEAVSIQGRFPRRLYVHSEIIDDLRRFVPVSVPTRAC</sequence>
<dbReference type="EMBL" id="GEGO01000227">
    <property type="protein sequence ID" value="JAR95177.1"/>
    <property type="molecule type" value="Transcribed_RNA"/>
</dbReference>
<proteinExistence type="predicted"/>
<name>A0A147BWL6_IXORI</name>
<reference evidence="1" key="1">
    <citation type="journal article" date="2018" name="PLoS Negl. Trop. Dis.">
        <title>Sialome diversity of ticks revealed by RNAseq of single tick salivary glands.</title>
        <authorList>
            <person name="Perner J."/>
            <person name="Kropackova S."/>
            <person name="Kopacek P."/>
            <person name="Ribeiro J.M."/>
        </authorList>
    </citation>
    <scope>NUCLEOTIDE SEQUENCE</scope>
    <source>
        <strain evidence="1">Siblings of single egg batch collected in Ceske Budejovice</strain>
        <tissue evidence="1">Salivary glands</tissue>
    </source>
</reference>
<accession>A0A147BWL6</accession>
<evidence type="ECO:0000313" key="1">
    <source>
        <dbReference type="EMBL" id="JAR95177.1"/>
    </source>
</evidence>
<dbReference type="AlphaFoldDB" id="A0A147BWL6"/>
<organism evidence="1">
    <name type="scientific">Ixodes ricinus</name>
    <name type="common">Common tick</name>
    <name type="synonym">Acarus ricinus</name>
    <dbReference type="NCBI Taxonomy" id="34613"/>
    <lineage>
        <taxon>Eukaryota</taxon>
        <taxon>Metazoa</taxon>
        <taxon>Ecdysozoa</taxon>
        <taxon>Arthropoda</taxon>
        <taxon>Chelicerata</taxon>
        <taxon>Arachnida</taxon>
        <taxon>Acari</taxon>
        <taxon>Parasitiformes</taxon>
        <taxon>Ixodida</taxon>
        <taxon>Ixodoidea</taxon>
        <taxon>Ixodidae</taxon>
        <taxon>Ixodinae</taxon>
        <taxon>Ixodes</taxon>
    </lineage>
</organism>
<protein>
    <submittedName>
        <fullName evidence="1">Putative secreted protein</fullName>
    </submittedName>
</protein>